<dbReference type="OrthoDB" id="5126317at2"/>
<dbReference type="AlphaFoldDB" id="A0A543I6P8"/>
<organism evidence="2 3">
    <name type="scientific">Klugiella xanthotipulae</name>
    <dbReference type="NCBI Taxonomy" id="244735"/>
    <lineage>
        <taxon>Bacteria</taxon>
        <taxon>Bacillati</taxon>
        <taxon>Actinomycetota</taxon>
        <taxon>Actinomycetes</taxon>
        <taxon>Micrococcales</taxon>
        <taxon>Microbacteriaceae</taxon>
        <taxon>Klugiella</taxon>
    </lineage>
</organism>
<name>A0A543I6P8_9MICO</name>
<reference evidence="2 3" key="1">
    <citation type="submission" date="2019-06" db="EMBL/GenBank/DDBJ databases">
        <title>Sequencing the genomes of 1000 actinobacteria strains.</title>
        <authorList>
            <person name="Klenk H.-P."/>
        </authorList>
    </citation>
    <scope>NUCLEOTIDE SEQUENCE [LARGE SCALE GENOMIC DNA]</scope>
    <source>
        <strain evidence="2 3">DSM 18031</strain>
    </source>
</reference>
<keyword evidence="3" id="KW-1185">Reference proteome</keyword>
<gene>
    <name evidence="2" type="ORF">FB466_1055</name>
</gene>
<protein>
    <submittedName>
        <fullName evidence="2">Uncharacterized protein</fullName>
    </submittedName>
</protein>
<evidence type="ECO:0000313" key="3">
    <source>
        <dbReference type="Proteomes" id="UP000318331"/>
    </source>
</evidence>
<dbReference type="Proteomes" id="UP000318331">
    <property type="component" value="Unassembled WGS sequence"/>
</dbReference>
<proteinExistence type="predicted"/>
<dbReference type="EMBL" id="VFPN01000001">
    <property type="protein sequence ID" value="TQM66221.1"/>
    <property type="molecule type" value="Genomic_DNA"/>
</dbReference>
<accession>A0A543I6P8</accession>
<feature type="region of interest" description="Disordered" evidence="1">
    <location>
        <begin position="97"/>
        <end position="154"/>
    </location>
</feature>
<evidence type="ECO:0000313" key="2">
    <source>
        <dbReference type="EMBL" id="TQM66221.1"/>
    </source>
</evidence>
<feature type="compositionally biased region" description="Basic and acidic residues" evidence="1">
    <location>
        <begin position="137"/>
        <end position="154"/>
    </location>
</feature>
<comment type="caution">
    <text evidence="2">The sequence shown here is derived from an EMBL/GenBank/DDBJ whole genome shotgun (WGS) entry which is preliminary data.</text>
</comment>
<sequence>MNSTFKEHLLSLTGEKSLRALALRSGVEPSKLYKQLKSEVKVESVVSVCRAYNLTMLPVFVAAGFITEGEAQTMAVEAALQNATDRQLAEETLRRAVAGSEQPAGVEASWEPERPNVTPIGQTEDLHTTSVDWGKMAADKKTDRKSPDENLRTP</sequence>
<evidence type="ECO:0000256" key="1">
    <source>
        <dbReference type="SAM" id="MobiDB-lite"/>
    </source>
</evidence>
<dbReference type="RefSeq" id="WP_141916373.1">
    <property type="nucleotide sequence ID" value="NZ_BAAAYS010000014.1"/>
</dbReference>